<dbReference type="SUPFAM" id="SSF160104">
    <property type="entry name" value="Acetoacetate decarboxylase-like"/>
    <property type="match status" value="1"/>
</dbReference>
<dbReference type="EMBL" id="JACAZI010000005">
    <property type="protein sequence ID" value="KAF7360541.1"/>
    <property type="molecule type" value="Genomic_DNA"/>
</dbReference>
<dbReference type="Proteomes" id="UP000620124">
    <property type="component" value="Unassembled WGS sequence"/>
</dbReference>
<evidence type="ECO:0000313" key="2">
    <source>
        <dbReference type="Proteomes" id="UP000620124"/>
    </source>
</evidence>
<dbReference type="OrthoDB" id="9970474at2759"/>
<dbReference type="AlphaFoldDB" id="A0A8H6YKV1"/>
<dbReference type="PANTHER" id="PTHR40518">
    <property type="entry name" value="ACETOACETATE DECARBOXYLASE"/>
    <property type="match status" value="1"/>
</dbReference>
<name>A0A8H6YKV1_9AGAR</name>
<accession>A0A8H6YKV1</accession>
<sequence length="266" mass="28506">MADIQLAPAPWKLKGRSWSFFVTALSSKSSFPAGWCSAYEAEALSTGGEFIGGLGVVQASSRFQLSVESTHSSILQIISYSESPVGPYDELVYVPGRWKYADEKTAFRITQIYVSSKESTLNGRKNWNIPKRIANFSIKPGSSSGATDISVSLPGASAPFFKASIKPITILSSLSVRASTSLLGSYFGLMQPPLPAGPEPEEIATTQWAALLPVLKGSASFRKLVPELDGKIGDGKGFPAVVPWSVGFTMENLDMDFGVSTTYDTV</sequence>
<dbReference type="PANTHER" id="PTHR40518:SF1">
    <property type="entry name" value="ACETOACETATE DECARBOXYLASE"/>
    <property type="match status" value="1"/>
</dbReference>
<protein>
    <submittedName>
        <fullName evidence="1">Uncharacterized protein</fullName>
    </submittedName>
</protein>
<proteinExistence type="predicted"/>
<reference evidence="1" key="1">
    <citation type="submission" date="2020-05" db="EMBL/GenBank/DDBJ databases">
        <title>Mycena genomes resolve the evolution of fungal bioluminescence.</title>
        <authorList>
            <person name="Tsai I.J."/>
        </authorList>
    </citation>
    <scope>NUCLEOTIDE SEQUENCE</scope>
    <source>
        <strain evidence="1">CCC161011</strain>
    </source>
</reference>
<keyword evidence="2" id="KW-1185">Reference proteome</keyword>
<organism evidence="1 2">
    <name type="scientific">Mycena venus</name>
    <dbReference type="NCBI Taxonomy" id="2733690"/>
    <lineage>
        <taxon>Eukaryota</taxon>
        <taxon>Fungi</taxon>
        <taxon>Dikarya</taxon>
        <taxon>Basidiomycota</taxon>
        <taxon>Agaricomycotina</taxon>
        <taxon>Agaricomycetes</taxon>
        <taxon>Agaricomycetidae</taxon>
        <taxon>Agaricales</taxon>
        <taxon>Marasmiineae</taxon>
        <taxon>Mycenaceae</taxon>
        <taxon>Mycena</taxon>
    </lineage>
</organism>
<comment type="caution">
    <text evidence="1">The sequence shown here is derived from an EMBL/GenBank/DDBJ whole genome shotgun (WGS) entry which is preliminary data.</text>
</comment>
<evidence type="ECO:0000313" key="1">
    <source>
        <dbReference type="EMBL" id="KAF7360541.1"/>
    </source>
</evidence>
<dbReference type="Gene3D" id="2.40.400.10">
    <property type="entry name" value="Acetoacetate decarboxylase-like"/>
    <property type="match status" value="1"/>
</dbReference>
<gene>
    <name evidence="1" type="ORF">MVEN_00785200</name>
</gene>
<dbReference type="InterPro" id="IPR023375">
    <property type="entry name" value="ADC_dom_sf"/>
</dbReference>